<organism evidence="10 11">
    <name type="scientific">Candidatus Woesebacteria bacterium RIFOXYA1_FULL_43_9</name>
    <dbReference type="NCBI Taxonomy" id="1802534"/>
    <lineage>
        <taxon>Bacteria</taxon>
        <taxon>Candidatus Woeseibacteriota</taxon>
    </lineage>
</organism>
<proteinExistence type="inferred from homology"/>
<gene>
    <name evidence="10" type="ORF">A2188_00460</name>
</gene>
<comment type="caution">
    <text evidence="10">The sequence shown here is derived from an EMBL/GenBank/DDBJ whole genome shotgun (WGS) entry which is preliminary data.</text>
</comment>
<dbReference type="Proteomes" id="UP000179241">
    <property type="component" value="Unassembled WGS sequence"/>
</dbReference>
<keyword evidence="4 9" id="KW-0812">Transmembrane</keyword>
<dbReference type="NCBIfam" id="TIGR00810">
    <property type="entry name" value="secG"/>
    <property type="match status" value="1"/>
</dbReference>
<evidence type="ECO:0000313" key="10">
    <source>
        <dbReference type="EMBL" id="OGM76119.1"/>
    </source>
</evidence>
<dbReference type="Pfam" id="PF03840">
    <property type="entry name" value="SecG"/>
    <property type="match status" value="1"/>
</dbReference>
<feature type="transmembrane region" description="Helical" evidence="9">
    <location>
        <begin position="50"/>
        <end position="71"/>
    </location>
</feature>
<keyword evidence="7 9" id="KW-0811">Translocation</keyword>
<protein>
    <recommendedName>
        <fullName evidence="9">Protein-export membrane protein SecG</fullName>
    </recommendedName>
</protein>
<evidence type="ECO:0000256" key="7">
    <source>
        <dbReference type="ARBA" id="ARBA00023010"/>
    </source>
</evidence>
<evidence type="ECO:0000256" key="2">
    <source>
        <dbReference type="ARBA" id="ARBA00008445"/>
    </source>
</evidence>
<name>A0A1F8CJU0_9BACT</name>
<comment type="caution">
    <text evidence="9">Lacks conserved residue(s) required for the propagation of feature annotation.</text>
</comment>
<evidence type="ECO:0000313" key="11">
    <source>
        <dbReference type="Proteomes" id="UP000179241"/>
    </source>
</evidence>
<dbReference type="GO" id="GO:0015450">
    <property type="term" value="F:protein-transporting ATPase activity"/>
    <property type="evidence" value="ECO:0007669"/>
    <property type="project" value="UniProtKB-UniRule"/>
</dbReference>
<accession>A0A1F8CJU0</accession>
<dbReference type="EMBL" id="MGHU01000065">
    <property type="protein sequence ID" value="OGM76119.1"/>
    <property type="molecule type" value="Genomic_DNA"/>
</dbReference>
<reference evidence="10 11" key="1">
    <citation type="journal article" date="2016" name="Nat. Commun.">
        <title>Thousands of microbial genomes shed light on interconnected biogeochemical processes in an aquifer system.</title>
        <authorList>
            <person name="Anantharaman K."/>
            <person name="Brown C.T."/>
            <person name="Hug L.A."/>
            <person name="Sharon I."/>
            <person name="Castelle C.J."/>
            <person name="Probst A.J."/>
            <person name="Thomas B.C."/>
            <person name="Singh A."/>
            <person name="Wilkins M.J."/>
            <person name="Karaoz U."/>
            <person name="Brodie E.L."/>
            <person name="Williams K.H."/>
            <person name="Hubbard S.S."/>
            <person name="Banfield J.F."/>
        </authorList>
    </citation>
    <scope>NUCLEOTIDE SEQUENCE [LARGE SCALE GENOMIC DNA]</scope>
</reference>
<keyword evidence="8 9" id="KW-0472">Membrane</keyword>
<evidence type="ECO:0000256" key="1">
    <source>
        <dbReference type="ARBA" id="ARBA00004141"/>
    </source>
</evidence>
<comment type="similarity">
    <text evidence="2 9">Belongs to the SecG family.</text>
</comment>
<comment type="subcellular location">
    <subcellularLocation>
        <location evidence="9">Cell membrane</location>
        <topology evidence="9">Multi-pass membrane protein</topology>
    </subcellularLocation>
    <subcellularLocation>
        <location evidence="1">Membrane</location>
        <topology evidence="1">Multi-pass membrane protein</topology>
    </subcellularLocation>
</comment>
<dbReference type="GO" id="GO:0005886">
    <property type="term" value="C:plasma membrane"/>
    <property type="evidence" value="ECO:0007669"/>
    <property type="project" value="UniProtKB-SubCell"/>
</dbReference>
<evidence type="ECO:0000256" key="3">
    <source>
        <dbReference type="ARBA" id="ARBA00022448"/>
    </source>
</evidence>
<keyword evidence="3 9" id="KW-0813">Transport</keyword>
<evidence type="ECO:0000256" key="5">
    <source>
        <dbReference type="ARBA" id="ARBA00022927"/>
    </source>
</evidence>
<dbReference type="AlphaFoldDB" id="A0A1F8CJU0"/>
<keyword evidence="9" id="KW-1003">Cell membrane</keyword>
<dbReference type="GO" id="GO:0009306">
    <property type="term" value="P:protein secretion"/>
    <property type="evidence" value="ECO:0007669"/>
    <property type="project" value="UniProtKB-UniRule"/>
</dbReference>
<evidence type="ECO:0000256" key="6">
    <source>
        <dbReference type="ARBA" id="ARBA00022989"/>
    </source>
</evidence>
<dbReference type="InterPro" id="IPR004692">
    <property type="entry name" value="SecG"/>
</dbReference>
<keyword evidence="5 9" id="KW-0653">Protein transport</keyword>
<evidence type="ECO:0000256" key="4">
    <source>
        <dbReference type="ARBA" id="ARBA00022692"/>
    </source>
</evidence>
<comment type="function">
    <text evidence="9">Involved in protein export. Participates in an early event of protein translocation.</text>
</comment>
<evidence type="ECO:0000256" key="9">
    <source>
        <dbReference type="RuleBase" id="RU365087"/>
    </source>
</evidence>
<evidence type="ECO:0000256" key="8">
    <source>
        <dbReference type="ARBA" id="ARBA00023136"/>
    </source>
</evidence>
<sequence>MKSTLLIVQIISSLFLILLIAIQSNGNSLNRTISSSVITKFGKRGIEKLVMKMTVIFVALVISVSVLLLILP</sequence>
<keyword evidence="6 9" id="KW-1133">Transmembrane helix</keyword>